<feature type="transmembrane region" description="Helical" evidence="9">
    <location>
        <begin position="381"/>
        <end position="398"/>
    </location>
</feature>
<dbReference type="EMBL" id="AP019860">
    <property type="protein sequence ID" value="BBM87033.1"/>
    <property type="molecule type" value="Genomic_DNA"/>
</dbReference>
<name>A0A5S9F6C1_UABAM</name>
<dbReference type="PROSITE" id="PS00107">
    <property type="entry name" value="PROTEIN_KINASE_ATP"/>
    <property type="match status" value="1"/>
</dbReference>
<evidence type="ECO:0000259" key="10">
    <source>
        <dbReference type="PROSITE" id="PS50011"/>
    </source>
</evidence>
<keyword evidence="2" id="KW-0723">Serine/threonine-protein kinase</keyword>
<evidence type="ECO:0000256" key="6">
    <source>
        <dbReference type="ARBA" id="ARBA00022840"/>
    </source>
</evidence>
<dbReference type="KEGG" id="uam:UABAM_05435"/>
<evidence type="ECO:0000256" key="3">
    <source>
        <dbReference type="ARBA" id="ARBA00022679"/>
    </source>
</evidence>
<keyword evidence="4 8" id="KW-0547">Nucleotide-binding</keyword>
<dbReference type="InterPro" id="IPR000719">
    <property type="entry name" value="Prot_kinase_dom"/>
</dbReference>
<accession>A0A5S9F6C1</accession>
<dbReference type="Pfam" id="PF00400">
    <property type="entry name" value="WD40"/>
    <property type="match status" value="4"/>
</dbReference>
<organism evidence="11 12">
    <name type="scientific">Uabimicrobium amorphum</name>
    <dbReference type="NCBI Taxonomy" id="2596890"/>
    <lineage>
        <taxon>Bacteria</taxon>
        <taxon>Pseudomonadati</taxon>
        <taxon>Planctomycetota</taxon>
        <taxon>Candidatus Uabimicrobiia</taxon>
        <taxon>Candidatus Uabimicrobiales</taxon>
        <taxon>Candidatus Uabimicrobiaceae</taxon>
        <taxon>Candidatus Uabimicrobium</taxon>
    </lineage>
</organism>
<dbReference type="PROSITE" id="PS50011">
    <property type="entry name" value="PROTEIN_KINASE_DOM"/>
    <property type="match status" value="1"/>
</dbReference>
<dbReference type="Gene3D" id="2.130.10.10">
    <property type="entry name" value="YVTN repeat-like/Quinoprotein amine dehydrogenase"/>
    <property type="match status" value="2"/>
</dbReference>
<keyword evidence="7" id="KW-0853">WD repeat</keyword>
<evidence type="ECO:0000256" key="8">
    <source>
        <dbReference type="PROSITE-ProRule" id="PRU10141"/>
    </source>
</evidence>
<dbReference type="Gene3D" id="1.10.510.10">
    <property type="entry name" value="Transferase(Phosphotransferase) domain 1"/>
    <property type="match status" value="1"/>
</dbReference>
<dbReference type="GO" id="GO:0005524">
    <property type="term" value="F:ATP binding"/>
    <property type="evidence" value="ECO:0007669"/>
    <property type="project" value="UniProtKB-UniRule"/>
</dbReference>
<evidence type="ECO:0000256" key="1">
    <source>
        <dbReference type="ARBA" id="ARBA00012513"/>
    </source>
</evidence>
<dbReference type="InterPro" id="IPR008271">
    <property type="entry name" value="Ser/Thr_kinase_AS"/>
</dbReference>
<dbReference type="SUPFAM" id="SSF50998">
    <property type="entry name" value="Quinoprotein alcohol dehydrogenase-like"/>
    <property type="match status" value="1"/>
</dbReference>
<evidence type="ECO:0000256" key="9">
    <source>
        <dbReference type="SAM" id="Phobius"/>
    </source>
</evidence>
<dbReference type="EC" id="2.7.11.1" evidence="1"/>
<dbReference type="PROSITE" id="PS50082">
    <property type="entry name" value="WD_REPEATS_2"/>
    <property type="match status" value="2"/>
</dbReference>
<dbReference type="PROSITE" id="PS50294">
    <property type="entry name" value="WD_REPEATS_REGION"/>
    <property type="match status" value="2"/>
</dbReference>
<gene>
    <name evidence="11" type="ORF">UABAM_05435</name>
</gene>
<evidence type="ECO:0000313" key="12">
    <source>
        <dbReference type="Proteomes" id="UP000326354"/>
    </source>
</evidence>
<proteinExistence type="predicted"/>
<evidence type="ECO:0000256" key="7">
    <source>
        <dbReference type="PROSITE-ProRule" id="PRU00221"/>
    </source>
</evidence>
<evidence type="ECO:0000256" key="4">
    <source>
        <dbReference type="ARBA" id="ARBA00022741"/>
    </source>
</evidence>
<dbReference type="CDD" id="cd14014">
    <property type="entry name" value="STKc_PknB_like"/>
    <property type="match status" value="1"/>
</dbReference>
<dbReference type="AlphaFoldDB" id="A0A5S9F6C1"/>
<feature type="repeat" description="WD" evidence="7">
    <location>
        <begin position="1035"/>
        <end position="1076"/>
    </location>
</feature>
<dbReference type="PANTHER" id="PTHR43289:SF6">
    <property type="entry name" value="SERINE_THREONINE-PROTEIN KINASE NEKL-3"/>
    <property type="match status" value="1"/>
</dbReference>
<dbReference type="PROSITE" id="PS00108">
    <property type="entry name" value="PROTEIN_KINASE_ST"/>
    <property type="match status" value="1"/>
</dbReference>
<keyword evidence="12" id="KW-1185">Reference proteome</keyword>
<dbReference type="SUPFAM" id="SSF50978">
    <property type="entry name" value="WD40 repeat-like"/>
    <property type="match status" value="1"/>
</dbReference>
<dbReference type="PANTHER" id="PTHR43289">
    <property type="entry name" value="MITOGEN-ACTIVATED PROTEIN KINASE KINASE KINASE 20-RELATED"/>
    <property type="match status" value="1"/>
</dbReference>
<dbReference type="Pfam" id="PF00069">
    <property type="entry name" value="Pkinase"/>
    <property type="match status" value="1"/>
</dbReference>
<dbReference type="SMART" id="SM00220">
    <property type="entry name" value="S_TKc"/>
    <property type="match status" value="1"/>
</dbReference>
<feature type="transmembrane region" description="Helical" evidence="9">
    <location>
        <begin position="485"/>
        <end position="504"/>
    </location>
</feature>
<dbReference type="InterPro" id="IPR036322">
    <property type="entry name" value="WD40_repeat_dom_sf"/>
</dbReference>
<feature type="repeat" description="WD" evidence="7">
    <location>
        <begin position="834"/>
        <end position="875"/>
    </location>
</feature>
<evidence type="ECO:0000256" key="2">
    <source>
        <dbReference type="ARBA" id="ARBA00022527"/>
    </source>
</evidence>
<sequence>MDQRSQCLAYFAKKLNYITRDVYEESASSTTSFEQFLVSHQIKLTASQSYSLLFIFVKHCILKHCQQLNFLDEDTCKNLLQEKLDNLKSHDASYSLQCVNMRLITIEQAQKAIEKLLEQKILNTQELDILKKIYKDLNLSDISSKVDETTQGRHTRKIVKSSSIQETATEQEIIAPPKQFKLNTTGKIPTRQIGPYRVLEEIGTGGMGKVYKAYHPQEDKTVAIKVMLRNSEISPQERNRFYAEAQLTAKLQHDNIVKVYDVKMEDDMDYIVMDFVDGVPLSLILKNTKLSLRRSLEIIKEVALAMDYAHNKGVIHRDLKPSNLMVNNRTGRPIIMDFGLAKNTELSTEVTKSGAILGTPRYMAPEQASGKNKKVGPSTDVYALGAILYLMIAGVPAVRGDNPAKIIYNVLHEDIISPKKYNNRLPAKVETICMTALQKSPQDRYSSAGAFAEDIDRYLQGEMLSSPGVTIWQQSSKTFKKHRPFILLMMLLIPLSAMCAFLIYKTIINAGEVRALQKMHTKAVAENQIKGFEAKGDLEWEKGFYQRACLFYTKALQHAEELQQKEPISQLREKLAYRYSLIPKCEKIIYMKSDINAMAFSPKTPLFVTVGNNGQMTIVNDPQNAKWDKVASSLYDIDFHPDGKTMITAGKSYVYIWNTTTGKVIGKISGESPFLQAKYHFNGKSFITLEADNNIKVWDTQSLTVSRQMPPITNKPLSKLVCDKTTDSFFTTTQDGWLYACNLQSQKVVPIRLFSSSAVRFMIAKEKSIVSCGENGILKLFSPAILRYQLILPGLGGRIYSADVDEEQSYLAVGTHDNKIHIFDTYQQKTEFILEGHEDVVVALKVHDNGEYMASFSNDQTLRLWKFDKGTHRRIVPQRNYPAYGIEFLSSKNQFITCNGNGHIQLWNQNGELQQTIKTNLARYAMAVAPSQKKVAVSGLIDVQEFDLTTQQKLFGFRANTQRIFSLTYVGKNNLLVTDKNSAYVRSASNTKKIYTGNAWAYSSDYNNATKTFAYCAGRVVSLWNAEQLKEIGTINVKTAGVISVAFNKSGSLIATGLSDGTIKIWSAKDFTLQKNLFFHNFTIRDMAFFGENELTAVDTQGFLSLWNVEKGICKIYFKNHTEGSTCVSFGRNKNIIASGSTDKSIVIRKLQIDEDILRLPITKLSTYIENNIKMRIDNHLEIVPLDGNWK</sequence>
<dbReference type="RefSeq" id="WP_151971067.1">
    <property type="nucleotide sequence ID" value="NZ_AP019860.1"/>
</dbReference>
<keyword evidence="9" id="KW-0472">Membrane</keyword>
<evidence type="ECO:0000313" key="11">
    <source>
        <dbReference type="EMBL" id="BBM87033.1"/>
    </source>
</evidence>
<dbReference type="Proteomes" id="UP000326354">
    <property type="component" value="Chromosome"/>
</dbReference>
<dbReference type="SMART" id="SM00320">
    <property type="entry name" value="WD40"/>
    <property type="match status" value="10"/>
</dbReference>
<dbReference type="FunFam" id="1.10.510.10:FF:000021">
    <property type="entry name" value="Serine/threonine protein kinase"/>
    <property type="match status" value="1"/>
</dbReference>
<keyword evidence="9" id="KW-0812">Transmembrane</keyword>
<protein>
    <recommendedName>
        <fullName evidence="1">non-specific serine/threonine protein kinase</fullName>
        <ecNumber evidence="1">2.7.11.1</ecNumber>
    </recommendedName>
</protein>
<reference evidence="11 12" key="1">
    <citation type="submission" date="2019-08" db="EMBL/GenBank/DDBJ databases">
        <title>Complete genome sequence of Candidatus Uab amorphum.</title>
        <authorList>
            <person name="Shiratori T."/>
            <person name="Suzuki S."/>
            <person name="Kakizawa Y."/>
            <person name="Ishida K."/>
        </authorList>
    </citation>
    <scope>NUCLEOTIDE SEQUENCE [LARGE SCALE GENOMIC DNA]</scope>
    <source>
        <strain evidence="11 12">SRT547</strain>
    </source>
</reference>
<dbReference type="InterPro" id="IPR017441">
    <property type="entry name" value="Protein_kinase_ATP_BS"/>
</dbReference>
<dbReference type="SUPFAM" id="SSF56112">
    <property type="entry name" value="Protein kinase-like (PK-like)"/>
    <property type="match status" value="1"/>
</dbReference>
<feature type="binding site" evidence="8">
    <location>
        <position position="225"/>
    </location>
    <ligand>
        <name>ATP</name>
        <dbReference type="ChEBI" id="CHEBI:30616"/>
    </ligand>
</feature>
<keyword evidence="3" id="KW-0808">Transferase</keyword>
<dbReference type="Gene3D" id="3.30.200.20">
    <property type="entry name" value="Phosphorylase Kinase, domain 1"/>
    <property type="match status" value="1"/>
</dbReference>
<dbReference type="GO" id="GO:0004674">
    <property type="term" value="F:protein serine/threonine kinase activity"/>
    <property type="evidence" value="ECO:0007669"/>
    <property type="project" value="UniProtKB-KW"/>
</dbReference>
<keyword evidence="6 8" id="KW-0067">ATP-binding</keyword>
<dbReference type="InterPro" id="IPR011047">
    <property type="entry name" value="Quinoprotein_ADH-like_sf"/>
</dbReference>
<keyword evidence="5 11" id="KW-0418">Kinase</keyword>
<evidence type="ECO:0000256" key="5">
    <source>
        <dbReference type="ARBA" id="ARBA00022777"/>
    </source>
</evidence>
<dbReference type="InterPro" id="IPR001680">
    <property type="entry name" value="WD40_rpt"/>
</dbReference>
<dbReference type="InterPro" id="IPR011009">
    <property type="entry name" value="Kinase-like_dom_sf"/>
</dbReference>
<dbReference type="OrthoDB" id="500858at2"/>
<feature type="domain" description="Protein kinase" evidence="10">
    <location>
        <begin position="196"/>
        <end position="459"/>
    </location>
</feature>
<keyword evidence="9" id="KW-1133">Transmembrane helix</keyword>
<dbReference type="InterPro" id="IPR015943">
    <property type="entry name" value="WD40/YVTN_repeat-like_dom_sf"/>
</dbReference>